<keyword evidence="2" id="KW-1133">Transmembrane helix</keyword>
<organism evidence="4 5">
    <name type="scientific">Brassica napus</name>
    <name type="common">Rape</name>
    <dbReference type="NCBI Taxonomy" id="3708"/>
    <lineage>
        <taxon>Eukaryota</taxon>
        <taxon>Viridiplantae</taxon>
        <taxon>Streptophyta</taxon>
        <taxon>Embryophyta</taxon>
        <taxon>Tracheophyta</taxon>
        <taxon>Spermatophyta</taxon>
        <taxon>Magnoliopsida</taxon>
        <taxon>eudicotyledons</taxon>
        <taxon>Gunneridae</taxon>
        <taxon>Pentapetalae</taxon>
        <taxon>rosids</taxon>
        <taxon>malvids</taxon>
        <taxon>Brassicales</taxon>
        <taxon>Brassicaceae</taxon>
        <taxon>Brassiceae</taxon>
        <taxon>Brassica</taxon>
    </lineage>
</organism>
<gene>
    <name evidence="4" type="ORF">HID58_064828</name>
</gene>
<dbReference type="PANTHER" id="PTHR35688:SF2">
    <property type="entry name" value="NAD(P)-LINKED OXIDOREDUCTASE SUPERFAMILY PROTEIN"/>
    <property type="match status" value="1"/>
</dbReference>
<dbReference type="InterPro" id="IPR005182">
    <property type="entry name" value="YdbS-like_PH"/>
</dbReference>
<dbReference type="PROSITE" id="PS50102">
    <property type="entry name" value="RRM"/>
    <property type="match status" value="1"/>
</dbReference>
<dbReference type="PANTHER" id="PTHR35688">
    <property type="entry name" value="NAD(P)-LINKED OXIDOREDUCTASE SUPERFAMILY PROTEIN"/>
    <property type="match status" value="1"/>
</dbReference>
<evidence type="ECO:0000259" key="3">
    <source>
        <dbReference type="PROSITE" id="PS50102"/>
    </source>
</evidence>
<dbReference type="Pfam" id="PF00076">
    <property type="entry name" value="RRM_1"/>
    <property type="match status" value="1"/>
</dbReference>
<keyword evidence="1" id="KW-0694">RNA-binding</keyword>
<proteinExistence type="predicted"/>
<dbReference type="EMBL" id="JAGKQM010000015">
    <property type="protein sequence ID" value="KAH0877434.1"/>
    <property type="molecule type" value="Genomic_DNA"/>
</dbReference>
<feature type="transmembrane region" description="Helical" evidence="2">
    <location>
        <begin position="379"/>
        <end position="399"/>
    </location>
</feature>
<feature type="domain" description="RRM" evidence="3">
    <location>
        <begin position="55"/>
        <end position="129"/>
    </location>
</feature>
<dbReference type="InterPro" id="IPR034360">
    <property type="entry name" value="Vip1-like_RRM_plant"/>
</dbReference>
<dbReference type="InterPro" id="IPR035979">
    <property type="entry name" value="RBD_domain_sf"/>
</dbReference>
<dbReference type="SUPFAM" id="SSF54928">
    <property type="entry name" value="RNA-binding domain, RBD"/>
    <property type="match status" value="1"/>
</dbReference>
<dbReference type="Pfam" id="PF03703">
    <property type="entry name" value="bPH_2"/>
    <property type="match status" value="1"/>
</dbReference>
<evidence type="ECO:0000313" key="4">
    <source>
        <dbReference type="EMBL" id="KAH0877434.1"/>
    </source>
</evidence>
<sequence>MGPIKISRTFQTAFTLLVPPIINTIVSLSLSQASLRASWSNNRIVKKKMDHQNGYGVEVTGLSPAVTEKDLVDFFSFSGAVEDIDIVKSGEQACTAYVMFKDSYSQETAVLLTGATILDQRVCITRWGQHHQEFDFWNASFEDEANSHPHPQRGEFNAGEVVKSMLATGFVLGKDALTKAKAFDESHGVSAAAAARVSQLDQRFGLADKIFAGVEAVRLTDQKYHVSDKAKSAVSATGRTAAAAATSVVNSSYFSSGALWLSGALERAAKAASDLGSRGPRQTQSSLAHSTTNKKAFTMAASSIPPSTIIIRKSLLLSTTTFSFPASSLPSSINLPQKHIHRRLLLASSSSSAAVPSDSKPAVKKETVYFDGGAHYGDLLANLVLGLTILWLPLTLAAVSRAFNLRYRFTNLRVTVISGITGEDRSDFSYKVIKDVQVVPRFIGEWGDIIITLRDGTKVDLRSVPKFREIAKYCLSMADQPAVVKESGAKGF</sequence>
<dbReference type="Gene3D" id="3.30.70.330">
    <property type="match status" value="1"/>
</dbReference>
<dbReference type="CDD" id="cd12269">
    <property type="entry name" value="RRM_Vip1_like"/>
    <property type="match status" value="1"/>
</dbReference>
<name>A0ABQ7ZBB7_BRANA</name>
<keyword evidence="2" id="KW-0472">Membrane</keyword>
<keyword evidence="5" id="KW-1185">Reference proteome</keyword>
<keyword evidence="2" id="KW-0812">Transmembrane</keyword>
<accession>A0ABQ7ZBB7</accession>
<protein>
    <recommendedName>
        <fullName evidence="3">RRM domain-containing protein</fullName>
    </recommendedName>
</protein>
<dbReference type="SMART" id="SM00360">
    <property type="entry name" value="RRM"/>
    <property type="match status" value="1"/>
</dbReference>
<reference evidence="4 5" key="1">
    <citation type="submission" date="2021-05" db="EMBL/GenBank/DDBJ databases">
        <title>Genome Assembly of Synthetic Allotetraploid Brassica napus Reveals Homoeologous Exchanges between Subgenomes.</title>
        <authorList>
            <person name="Davis J.T."/>
        </authorList>
    </citation>
    <scope>NUCLEOTIDE SEQUENCE [LARGE SCALE GENOMIC DNA]</scope>
    <source>
        <strain evidence="5">cv. Da-Ae</strain>
        <tissue evidence="4">Seedling</tissue>
    </source>
</reference>
<evidence type="ECO:0000256" key="1">
    <source>
        <dbReference type="PROSITE-ProRule" id="PRU00176"/>
    </source>
</evidence>
<comment type="caution">
    <text evidence="4">The sequence shown here is derived from an EMBL/GenBank/DDBJ whole genome shotgun (WGS) entry which is preliminary data.</text>
</comment>
<evidence type="ECO:0000256" key="2">
    <source>
        <dbReference type="SAM" id="Phobius"/>
    </source>
</evidence>
<dbReference type="Proteomes" id="UP000824890">
    <property type="component" value="Unassembled WGS sequence"/>
</dbReference>
<dbReference type="InterPro" id="IPR012677">
    <property type="entry name" value="Nucleotide-bd_a/b_plait_sf"/>
</dbReference>
<dbReference type="InterPro" id="IPR000504">
    <property type="entry name" value="RRM_dom"/>
</dbReference>
<evidence type="ECO:0000313" key="5">
    <source>
        <dbReference type="Proteomes" id="UP000824890"/>
    </source>
</evidence>